<dbReference type="FunFam" id="2.60.120.10:FF:000078">
    <property type="entry name" value="Cyclic nucleotide-gated channel"/>
    <property type="match status" value="1"/>
</dbReference>
<dbReference type="Pfam" id="PF00027">
    <property type="entry name" value="cNMP_binding"/>
    <property type="match status" value="1"/>
</dbReference>
<dbReference type="GO" id="GO:0017071">
    <property type="term" value="C:intracellular cyclic nucleotide activated cation channel complex"/>
    <property type="evidence" value="ECO:0007669"/>
    <property type="project" value="TreeGrafter"/>
</dbReference>
<evidence type="ECO:0000256" key="6">
    <source>
        <dbReference type="ARBA" id="ARBA00023136"/>
    </source>
</evidence>
<keyword evidence="12" id="KW-1185">Reference proteome</keyword>
<evidence type="ECO:0000256" key="10">
    <source>
        <dbReference type="SAM" id="Phobius"/>
    </source>
</evidence>
<accession>A0A9J2P1B8</accession>
<feature type="domain" description="Cyclic nucleotide-binding" evidence="11">
    <location>
        <begin position="513"/>
        <end position="617"/>
    </location>
</feature>
<name>A0A9J2P1B8_ASCLU</name>
<dbReference type="GO" id="GO:0044877">
    <property type="term" value="F:protein-containing complex binding"/>
    <property type="evidence" value="ECO:0007669"/>
    <property type="project" value="TreeGrafter"/>
</dbReference>
<feature type="region of interest" description="Disordered" evidence="9">
    <location>
        <begin position="702"/>
        <end position="723"/>
    </location>
</feature>
<evidence type="ECO:0000256" key="7">
    <source>
        <dbReference type="ARBA" id="ARBA00023286"/>
    </source>
</evidence>
<dbReference type="Gene3D" id="2.60.120.10">
    <property type="entry name" value="Jelly Rolls"/>
    <property type="match status" value="1"/>
</dbReference>
<dbReference type="GO" id="GO:0005222">
    <property type="term" value="F:intracellularly cAMP-activated cation channel activity"/>
    <property type="evidence" value="ECO:0007669"/>
    <property type="project" value="TreeGrafter"/>
</dbReference>
<dbReference type="AlphaFoldDB" id="A0A9J2P1B8"/>
<evidence type="ECO:0000256" key="3">
    <source>
        <dbReference type="ARBA" id="ARBA00022692"/>
    </source>
</evidence>
<keyword evidence="8" id="KW-0407">Ion channel</keyword>
<dbReference type="CDD" id="cd00038">
    <property type="entry name" value="CAP_ED"/>
    <property type="match status" value="1"/>
</dbReference>
<keyword evidence="6 10" id="KW-0472">Membrane</keyword>
<evidence type="ECO:0000259" key="11">
    <source>
        <dbReference type="PROSITE" id="PS50042"/>
    </source>
</evidence>
<feature type="region of interest" description="Disordered" evidence="9">
    <location>
        <begin position="635"/>
        <end position="655"/>
    </location>
</feature>
<evidence type="ECO:0000313" key="13">
    <source>
        <dbReference type="WBParaSite" id="ALUE_0000361501-mRNA-1"/>
    </source>
</evidence>
<comment type="subcellular location">
    <subcellularLocation>
        <location evidence="1">Membrane</location>
        <topology evidence="1">Multi-pass membrane protein</topology>
    </subcellularLocation>
</comment>
<evidence type="ECO:0000256" key="4">
    <source>
        <dbReference type="ARBA" id="ARBA00022989"/>
    </source>
</evidence>
<dbReference type="InterPro" id="IPR000595">
    <property type="entry name" value="cNMP-bd_dom"/>
</dbReference>
<feature type="transmembrane region" description="Helical" evidence="10">
    <location>
        <begin position="229"/>
        <end position="250"/>
    </location>
</feature>
<dbReference type="PANTHER" id="PTHR45638:SF1">
    <property type="entry name" value="CYCLIC NUCLEOTIDE-GATED ION CHANNEL SUBUNIT B, ISOFORM A"/>
    <property type="match status" value="1"/>
</dbReference>
<evidence type="ECO:0000256" key="8">
    <source>
        <dbReference type="ARBA" id="ARBA00023303"/>
    </source>
</evidence>
<organism evidence="12 13">
    <name type="scientific">Ascaris lumbricoides</name>
    <name type="common">Giant roundworm</name>
    <dbReference type="NCBI Taxonomy" id="6252"/>
    <lineage>
        <taxon>Eukaryota</taxon>
        <taxon>Metazoa</taxon>
        <taxon>Ecdysozoa</taxon>
        <taxon>Nematoda</taxon>
        <taxon>Chromadorea</taxon>
        <taxon>Rhabditida</taxon>
        <taxon>Spirurina</taxon>
        <taxon>Ascaridomorpha</taxon>
        <taxon>Ascaridoidea</taxon>
        <taxon>Ascarididae</taxon>
        <taxon>Ascaris</taxon>
    </lineage>
</organism>
<dbReference type="Pfam" id="PF00520">
    <property type="entry name" value="Ion_trans"/>
    <property type="match status" value="1"/>
</dbReference>
<dbReference type="PROSITE" id="PS00889">
    <property type="entry name" value="CNMP_BINDING_2"/>
    <property type="match status" value="1"/>
</dbReference>
<keyword evidence="4 10" id="KW-1133">Transmembrane helix</keyword>
<feature type="transmembrane region" description="Helical" evidence="10">
    <location>
        <begin position="337"/>
        <end position="358"/>
    </location>
</feature>
<dbReference type="Gene3D" id="1.10.287.70">
    <property type="match status" value="1"/>
</dbReference>
<dbReference type="GO" id="GO:0030553">
    <property type="term" value="F:cGMP binding"/>
    <property type="evidence" value="ECO:0007669"/>
    <property type="project" value="TreeGrafter"/>
</dbReference>
<dbReference type="InterPro" id="IPR050866">
    <property type="entry name" value="CNG_cation_channel"/>
</dbReference>
<evidence type="ECO:0000256" key="1">
    <source>
        <dbReference type="ARBA" id="ARBA00004141"/>
    </source>
</evidence>
<keyword evidence="2" id="KW-0813">Transport</keyword>
<dbReference type="SMART" id="SM00100">
    <property type="entry name" value="cNMP"/>
    <property type="match status" value="1"/>
</dbReference>
<dbReference type="Gene3D" id="1.10.287.630">
    <property type="entry name" value="Helix hairpin bin"/>
    <property type="match status" value="1"/>
</dbReference>
<dbReference type="SUPFAM" id="SSF51206">
    <property type="entry name" value="cAMP-binding domain-like"/>
    <property type="match status" value="1"/>
</dbReference>
<dbReference type="WBParaSite" id="ALUE_0000361501-mRNA-1">
    <property type="protein sequence ID" value="ALUE_0000361501-mRNA-1"/>
    <property type="gene ID" value="ALUE_0000361501"/>
</dbReference>
<feature type="transmembrane region" description="Helical" evidence="10">
    <location>
        <begin position="409"/>
        <end position="430"/>
    </location>
</feature>
<sequence length="723" mass="83385">MESSAQVPEVRTKDADQSTVSERIQYRKFLIVDRLKQSQPSTMEMNEMSPDSDTPPFTTCPLKFMEMRIVVEDEESPRPIGDIPVSYLPSSRLTDQLSTDHNRDDDCQSKLSFIMKEKLHMFAGDIRRRTSEVRDEMEREVTPDLVSVLDGSVAPTTQHRPSLMSLIGLQRPTADTGDAAESKSWLPSSIDPHSRKYLVWLSIVVVAFLYNAFGIPLRSTYPYQTESNLPYWLTADYTADMIYILDLFIVKPRLRFMKGGIAKERKETAKHYLMSMTFKLDLLSIAPLDVLYIWTGPIAAWRIVRLCKLLSFWQLFNLLDNSFSNPYIIRITKTLGYMIYIIHCNSCIYYLLSAWQAFGQIAYRMNNKWYLNKWVYNNQGNAYVRCFYFTAAVATSTGNNPAPTNVIEYVYMTFSWMMGVFVFALLLGQIRDIVSNANRNREQYRQTMDMCLSECKRLQLPKEIVDRVRDWFIYTWHRQKTLDEKKLIEKLPLKLQTDLALSVHYNTLSKVQLFQDCDRALLRELVLKLRPVIFLPGDMICKKGDVGKEMYIVNDGILQVIGGDHNEKVFAELTEGSVFGEISLLAIGGNNRRTANIRSKGYSTLFVLSKEDLNDVIKDYPEAQQLLRRKARQMLSNDAKTKQENDKGEQKTLEERCRISTRLSTPRMLDTVVKVLPENSVTGQQLRSAIEMRPSRIQRIGTLPESFPDDESDAEVAKVFENE</sequence>
<evidence type="ECO:0000256" key="9">
    <source>
        <dbReference type="SAM" id="MobiDB-lite"/>
    </source>
</evidence>
<reference evidence="13" key="1">
    <citation type="submission" date="2023-03" db="UniProtKB">
        <authorList>
            <consortium name="WormBaseParasite"/>
        </authorList>
    </citation>
    <scope>IDENTIFICATION</scope>
</reference>
<evidence type="ECO:0000256" key="5">
    <source>
        <dbReference type="ARBA" id="ARBA00023065"/>
    </source>
</evidence>
<keyword evidence="5" id="KW-0406">Ion transport</keyword>
<feature type="transmembrane region" description="Helical" evidence="10">
    <location>
        <begin position="197"/>
        <end position="217"/>
    </location>
</feature>
<dbReference type="FunFam" id="1.10.287.630:FF:000001">
    <property type="entry name" value="Cyclic nucleotide-gated channel alpha 3"/>
    <property type="match status" value="1"/>
</dbReference>
<dbReference type="GO" id="GO:0005223">
    <property type="term" value="F:intracellularly cGMP-activated cation channel activity"/>
    <property type="evidence" value="ECO:0007669"/>
    <property type="project" value="TreeGrafter"/>
</dbReference>
<dbReference type="PROSITE" id="PS00888">
    <property type="entry name" value="CNMP_BINDING_1"/>
    <property type="match status" value="1"/>
</dbReference>
<feature type="transmembrane region" description="Helical" evidence="10">
    <location>
        <begin position="271"/>
        <end position="293"/>
    </location>
</feature>
<protein>
    <submittedName>
        <fullName evidence="13">Cyclic nucleotide-binding domain-containing protein</fullName>
    </submittedName>
</protein>
<feature type="compositionally biased region" description="Basic and acidic residues" evidence="9">
    <location>
        <begin position="639"/>
        <end position="655"/>
    </location>
</feature>
<dbReference type="InterPro" id="IPR005821">
    <property type="entry name" value="Ion_trans_dom"/>
</dbReference>
<dbReference type="InterPro" id="IPR018488">
    <property type="entry name" value="cNMP-bd_CS"/>
</dbReference>
<dbReference type="GO" id="GO:0005886">
    <property type="term" value="C:plasma membrane"/>
    <property type="evidence" value="ECO:0007669"/>
    <property type="project" value="TreeGrafter"/>
</dbReference>
<dbReference type="Proteomes" id="UP000036681">
    <property type="component" value="Unplaced"/>
</dbReference>
<dbReference type="InterPro" id="IPR014710">
    <property type="entry name" value="RmlC-like_jellyroll"/>
</dbReference>
<evidence type="ECO:0000313" key="12">
    <source>
        <dbReference type="Proteomes" id="UP000036681"/>
    </source>
</evidence>
<dbReference type="InterPro" id="IPR018490">
    <property type="entry name" value="cNMP-bd_dom_sf"/>
</dbReference>
<keyword evidence="3 10" id="KW-0812">Transmembrane</keyword>
<dbReference type="PANTHER" id="PTHR45638">
    <property type="entry name" value="CYCLIC NUCLEOTIDE-GATED CATION CHANNEL SUBUNIT A"/>
    <property type="match status" value="1"/>
</dbReference>
<dbReference type="SUPFAM" id="SSF81324">
    <property type="entry name" value="Voltage-gated potassium channels"/>
    <property type="match status" value="1"/>
</dbReference>
<dbReference type="FunFam" id="1.10.287.70:FF:000072">
    <property type="entry name" value="Cyclic nucleotide gated channel beta 3"/>
    <property type="match status" value="1"/>
</dbReference>
<proteinExistence type="predicted"/>
<evidence type="ECO:0000256" key="2">
    <source>
        <dbReference type="ARBA" id="ARBA00022448"/>
    </source>
</evidence>
<keyword evidence="7" id="KW-1071">Ligand-gated ion channel</keyword>
<dbReference type="PROSITE" id="PS50042">
    <property type="entry name" value="CNMP_BINDING_3"/>
    <property type="match status" value="1"/>
</dbReference>